<sequence length="84" mass="9039">MSDTSAVNHQFITFLRVGKALSQGGIAKAWWFHVERCQHRDSVLPTCPSGASARLAGGVAAPRHSDGYDSSPRLTSKARTGSER</sequence>
<dbReference type="Proteomes" id="UP001205843">
    <property type="component" value="Unassembled WGS sequence"/>
</dbReference>
<feature type="compositionally biased region" description="Polar residues" evidence="1">
    <location>
        <begin position="72"/>
        <end position="84"/>
    </location>
</feature>
<evidence type="ECO:0000313" key="3">
    <source>
        <dbReference type="Proteomes" id="UP001205843"/>
    </source>
</evidence>
<dbReference type="EMBL" id="JALJXV010000007">
    <property type="protein sequence ID" value="MCP1675806.1"/>
    <property type="molecule type" value="Genomic_DNA"/>
</dbReference>
<dbReference type="AlphaFoldDB" id="A0AAE3G6S4"/>
<feature type="region of interest" description="Disordered" evidence="1">
    <location>
        <begin position="54"/>
        <end position="84"/>
    </location>
</feature>
<organism evidence="2 3">
    <name type="scientific">Natronocella acetinitrilica</name>
    <dbReference type="NCBI Taxonomy" id="414046"/>
    <lineage>
        <taxon>Bacteria</taxon>
        <taxon>Pseudomonadati</taxon>
        <taxon>Pseudomonadota</taxon>
        <taxon>Gammaproteobacteria</taxon>
        <taxon>Chromatiales</taxon>
        <taxon>Ectothiorhodospiraceae</taxon>
        <taxon>Natronocella</taxon>
    </lineage>
</organism>
<protein>
    <submittedName>
        <fullName evidence="2">Uncharacterized protein</fullName>
    </submittedName>
</protein>
<reference evidence="2" key="1">
    <citation type="submission" date="2022-03" db="EMBL/GenBank/DDBJ databases">
        <title>Genomic Encyclopedia of Type Strains, Phase III (KMG-III): the genomes of soil and plant-associated and newly described type strains.</title>
        <authorList>
            <person name="Whitman W."/>
        </authorList>
    </citation>
    <scope>NUCLEOTIDE SEQUENCE</scope>
    <source>
        <strain evidence="2">ANL 6-2</strain>
    </source>
</reference>
<accession>A0AAE3G6S4</accession>
<keyword evidence="3" id="KW-1185">Reference proteome</keyword>
<comment type="caution">
    <text evidence="2">The sequence shown here is derived from an EMBL/GenBank/DDBJ whole genome shotgun (WGS) entry which is preliminary data.</text>
</comment>
<evidence type="ECO:0000313" key="2">
    <source>
        <dbReference type="EMBL" id="MCP1675806.1"/>
    </source>
</evidence>
<evidence type="ECO:0000256" key="1">
    <source>
        <dbReference type="SAM" id="MobiDB-lite"/>
    </source>
</evidence>
<gene>
    <name evidence="2" type="ORF">J2T57_002961</name>
</gene>
<proteinExistence type="predicted"/>
<name>A0AAE3G6S4_9GAMM</name>